<keyword evidence="2" id="KW-1185">Reference proteome</keyword>
<evidence type="ECO:0008006" key="3">
    <source>
        <dbReference type="Google" id="ProtNLM"/>
    </source>
</evidence>
<proteinExistence type="predicted"/>
<reference evidence="1" key="1">
    <citation type="submission" date="2021-02" db="EMBL/GenBank/DDBJ databases">
        <authorList>
            <person name="Vanwijnsberghe S."/>
        </authorList>
    </citation>
    <scope>NUCLEOTIDE SEQUENCE</scope>
    <source>
        <strain evidence="1">R-70211</strain>
    </source>
</reference>
<dbReference type="EMBL" id="CAJNAS010000001">
    <property type="protein sequence ID" value="CAE6856134.1"/>
    <property type="molecule type" value="Genomic_DNA"/>
</dbReference>
<dbReference type="RefSeq" id="WP_201138693.1">
    <property type="nucleotide sequence ID" value="NZ_CAJNAS010000001.1"/>
</dbReference>
<sequence>MAGNLITVTDAGRAALVAPGNAGTTAHKIVEIGLASAAFVADKSMKALPNERKRITTFAGENVAADTIHVTLKDDTADQFTLYGFGLYLENGVLAAVYGQATPIMEKSTGAMLLLSADLQFATIDAAQLVFGDATFTNPPATTDRQGVVRLATRDEAIAGTDTKSAVTPAGMSAAFAPAIAGKSDKGHKHAIADVDGLQGALDGKSPVGHKHVIADVNGLQDALDTRLGVGGGNVSGDVRLKSTSQYSPRFLLDANGYAPFLRSNSTAKTIEAINSANTALNASLDDNGVLTLPRARPSWAGVTPWDSGNLDPYTKAGGELAGNAAFQTRTAYGKTAYQVLAPDGTGIGGAYVDWNSTRAPALQIDSPNSGSAYMGFRWTRWSGRHFAAIDAYEGGSATSAPTISMHLDGQANAWSFGRTDITRGAGGTVYGTWNFNPASYLPVNGRAYSAGRLYMGGADTLFNWAGQPGQPTWLLGGWDQNNIYVFNPSNFSVNYANSSDYANRAGSVNGVWNPATAGATCRRNNLIELGQLDGRSTSIIDAPDPYVLMGLHVAVGTDINRIWQRVIYMSNQ</sequence>
<dbReference type="AlphaFoldDB" id="A0A9N8QTK5"/>
<protein>
    <recommendedName>
        <fullName evidence="3">Phage tail protein</fullName>
    </recommendedName>
</protein>
<accession>A0A9N8QTK5</accession>
<comment type="caution">
    <text evidence="1">The sequence shown here is derived from an EMBL/GenBank/DDBJ whole genome shotgun (WGS) entry which is preliminary data.</text>
</comment>
<gene>
    <name evidence="1" type="ORF">R70211_00173</name>
</gene>
<name>A0A9N8QTK5_9BURK</name>
<organism evidence="1 2">
    <name type="scientific">Paraburkholderia domus</name>
    <dbReference type="NCBI Taxonomy" id="2793075"/>
    <lineage>
        <taxon>Bacteria</taxon>
        <taxon>Pseudomonadati</taxon>
        <taxon>Pseudomonadota</taxon>
        <taxon>Betaproteobacteria</taxon>
        <taxon>Burkholderiales</taxon>
        <taxon>Burkholderiaceae</taxon>
        <taxon>Paraburkholderia</taxon>
    </lineage>
</organism>
<dbReference type="Proteomes" id="UP000675121">
    <property type="component" value="Unassembled WGS sequence"/>
</dbReference>
<evidence type="ECO:0000313" key="1">
    <source>
        <dbReference type="EMBL" id="CAE6856134.1"/>
    </source>
</evidence>
<evidence type="ECO:0000313" key="2">
    <source>
        <dbReference type="Proteomes" id="UP000675121"/>
    </source>
</evidence>
<dbReference type="Pfam" id="PF12789">
    <property type="entry name" value="PTR"/>
    <property type="match status" value="1"/>
</dbReference>